<dbReference type="InterPro" id="IPR018201">
    <property type="entry name" value="Ketoacyl_synth_AS"/>
</dbReference>
<dbReference type="SMART" id="SM00825">
    <property type="entry name" value="PKS_KS"/>
    <property type="match status" value="1"/>
</dbReference>
<reference evidence="4" key="1">
    <citation type="submission" date="2018-06" db="EMBL/GenBank/DDBJ databases">
        <authorList>
            <person name="Zhirakovskaya E."/>
        </authorList>
    </citation>
    <scope>NUCLEOTIDE SEQUENCE</scope>
</reference>
<dbReference type="Pfam" id="PF00109">
    <property type="entry name" value="ketoacyl-synt"/>
    <property type="match status" value="1"/>
</dbReference>
<evidence type="ECO:0000313" key="4">
    <source>
        <dbReference type="EMBL" id="VAW90123.1"/>
    </source>
</evidence>
<protein>
    <submittedName>
        <fullName evidence="4">3-oxoacyl-[ACP] synthase FabV like</fullName>
        <ecNumber evidence="4">2.3.1.41</ecNumber>
    </submittedName>
</protein>
<evidence type="ECO:0000256" key="1">
    <source>
        <dbReference type="ARBA" id="ARBA00008467"/>
    </source>
</evidence>
<dbReference type="NCBIfam" id="NF006618">
    <property type="entry name" value="PRK09185.1"/>
    <property type="match status" value="1"/>
</dbReference>
<feature type="domain" description="Ketosynthase family 3 (KS3)" evidence="3">
    <location>
        <begin position="1"/>
        <end position="393"/>
    </location>
</feature>
<proteinExistence type="inferred from homology"/>
<comment type="similarity">
    <text evidence="1">Belongs to the thiolase-like superfamily. Beta-ketoacyl-ACP synthases family.</text>
</comment>
<dbReference type="InterPro" id="IPR016039">
    <property type="entry name" value="Thiolase-like"/>
</dbReference>
<dbReference type="GO" id="GO:0005829">
    <property type="term" value="C:cytosol"/>
    <property type="evidence" value="ECO:0007669"/>
    <property type="project" value="TreeGrafter"/>
</dbReference>
<dbReference type="GO" id="GO:0004315">
    <property type="term" value="F:3-oxoacyl-[acyl-carrier-protein] synthase activity"/>
    <property type="evidence" value="ECO:0007669"/>
    <property type="project" value="UniProtKB-EC"/>
</dbReference>
<dbReference type="InterPro" id="IPR014030">
    <property type="entry name" value="Ketoacyl_synth_N"/>
</dbReference>
<dbReference type="InterPro" id="IPR020841">
    <property type="entry name" value="PKS_Beta-ketoAc_synthase_dom"/>
</dbReference>
<dbReference type="CDD" id="cd00834">
    <property type="entry name" value="KAS_I_II"/>
    <property type="match status" value="1"/>
</dbReference>
<dbReference type="Gene3D" id="3.40.47.10">
    <property type="match status" value="1"/>
</dbReference>
<dbReference type="Pfam" id="PF02801">
    <property type="entry name" value="Ketoacyl-synt_C"/>
    <property type="match status" value="1"/>
</dbReference>
<dbReference type="GO" id="GO:0006633">
    <property type="term" value="P:fatty acid biosynthetic process"/>
    <property type="evidence" value="ECO:0007669"/>
    <property type="project" value="InterPro"/>
</dbReference>
<gene>
    <name evidence="4" type="ORF">MNBD_GAMMA17-1646</name>
</gene>
<dbReference type="SUPFAM" id="SSF53901">
    <property type="entry name" value="Thiolase-like"/>
    <property type="match status" value="2"/>
</dbReference>
<organism evidence="4">
    <name type="scientific">hydrothermal vent metagenome</name>
    <dbReference type="NCBI Taxonomy" id="652676"/>
    <lineage>
        <taxon>unclassified sequences</taxon>
        <taxon>metagenomes</taxon>
        <taxon>ecological metagenomes</taxon>
    </lineage>
</organism>
<dbReference type="PANTHER" id="PTHR11712:SF320">
    <property type="entry name" value="BETA-KETOACYL SYNTHASE"/>
    <property type="match status" value="1"/>
</dbReference>
<dbReference type="PROSITE" id="PS52004">
    <property type="entry name" value="KS3_2"/>
    <property type="match status" value="1"/>
</dbReference>
<name>A0A3B0ZPU5_9ZZZZ</name>
<dbReference type="InterPro" id="IPR014031">
    <property type="entry name" value="Ketoacyl_synth_C"/>
</dbReference>
<dbReference type="EC" id="2.3.1.41" evidence="4"/>
<dbReference type="PANTHER" id="PTHR11712">
    <property type="entry name" value="POLYKETIDE SYNTHASE-RELATED"/>
    <property type="match status" value="1"/>
</dbReference>
<evidence type="ECO:0000256" key="2">
    <source>
        <dbReference type="ARBA" id="ARBA00022679"/>
    </source>
</evidence>
<dbReference type="PROSITE" id="PS00606">
    <property type="entry name" value="KS3_1"/>
    <property type="match status" value="1"/>
</dbReference>
<dbReference type="EMBL" id="UOFQ01000173">
    <property type="protein sequence ID" value="VAW90123.1"/>
    <property type="molecule type" value="Genomic_DNA"/>
</dbReference>
<keyword evidence="2 4" id="KW-0808">Transferase</keyword>
<dbReference type="InterPro" id="IPR000794">
    <property type="entry name" value="Beta-ketoacyl_synthase"/>
</dbReference>
<dbReference type="AlphaFoldDB" id="A0A3B0ZPU5"/>
<keyword evidence="4" id="KW-0012">Acyltransferase</keyword>
<accession>A0A3B0ZPU5</accession>
<sequence length="395" mass="41726">MNHLQISDYTVTTALGAGVDVNFERLNGGQSGLHPCKFFDISDLRAWVGEVSGLDEVVIDKPFSAFDCRNNRLALKGLKQDGFIESVQQVVSQYGAGRVGVFIGTSTSGIHQTEKAYLARENDSAALPDWYQYETTQNTYSVAEFVQAITGCDGVSVAISTACSSSAKVFASAYRAIHSGLCDAAIVGGVDSLCLTTLYGFNSLQLLSEAQCRPSDSARNGISIGEAAGFALLQRPQQAAGLALLGYGESSDAFHMSSPHPEGDGALLAMQAALHSAGMKPEQIDYINLHGTATVANDYSEAMAVSRLFGNQIPASSTKGWTGHTLGAAGIVETVFSLMSLKHGYMPQSLNTQQVDPAIEINILMESQSQPVKAVLSNSFGFGGSNVSLVVGEIQ</sequence>
<evidence type="ECO:0000259" key="3">
    <source>
        <dbReference type="PROSITE" id="PS52004"/>
    </source>
</evidence>